<comment type="caution">
    <text evidence="10">The sequence shown here is derived from an EMBL/GenBank/DDBJ whole genome shotgun (WGS) entry which is preliminary data.</text>
</comment>
<dbReference type="AlphaFoldDB" id="A0A7J8V5S3"/>
<evidence type="ECO:0008006" key="12">
    <source>
        <dbReference type="Google" id="ProtNLM"/>
    </source>
</evidence>
<keyword evidence="4" id="KW-0138">CF(0)</keyword>
<evidence type="ECO:0000256" key="5">
    <source>
        <dbReference type="ARBA" id="ARBA00022781"/>
    </source>
</evidence>
<evidence type="ECO:0000256" key="7">
    <source>
        <dbReference type="ARBA" id="ARBA00023128"/>
    </source>
</evidence>
<dbReference type="Pfam" id="PF04718">
    <property type="entry name" value="ATP-synt_G"/>
    <property type="match status" value="1"/>
</dbReference>
<protein>
    <recommendedName>
        <fullName evidence="12">Mitochondrial ATP synthase subunit G protein</fullName>
    </recommendedName>
</protein>
<evidence type="ECO:0000256" key="1">
    <source>
        <dbReference type="ARBA" id="ARBA00004325"/>
    </source>
</evidence>
<evidence type="ECO:0000256" key="4">
    <source>
        <dbReference type="ARBA" id="ARBA00022547"/>
    </source>
</evidence>
<evidence type="ECO:0000256" key="8">
    <source>
        <dbReference type="ARBA" id="ARBA00023136"/>
    </source>
</evidence>
<keyword evidence="3" id="KW-0813">Transport</keyword>
<dbReference type="GO" id="GO:0045259">
    <property type="term" value="C:proton-transporting ATP synthase complex"/>
    <property type="evidence" value="ECO:0007669"/>
    <property type="project" value="UniProtKB-KW"/>
</dbReference>
<name>A0A7J8V5S3_9ROSI</name>
<reference evidence="10 11" key="1">
    <citation type="journal article" date="2019" name="Genome Biol. Evol.">
        <title>Insights into the evolution of the New World diploid cottons (Gossypium, subgenus Houzingenia) based on genome sequencing.</title>
        <authorList>
            <person name="Grover C.E."/>
            <person name="Arick M.A. 2nd"/>
            <person name="Thrash A."/>
            <person name="Conover J.L."/>
            <person name="Sanders W.S."/>
            <person name="Peterson D.G."/>
            <person name="Frelichowski J.E."/>
            <person name="Scheffler J.A."/>
            <person name="Scheffler B.E."/>
            <person name="Wendel J.F."/>
        </authorList>
    </citation>
    <scope>NUCLEOTIDE SEQUENCE [LARGE SCALE GENOMIC DNA]</scope>
    <source>
        <strain evidence="10">57</strain>
        <tissue evidence="10">Leaf</tissue>
    </source>
</reference>
<dbReference type="GO" id="GO:0015986">
    <property type="term" value="P:proton motive force-driven ATP synthesis"/>
    <property type="evidence" value="ECO:0007669"/>
    <property type="project" value="InterPro"/>
</dbReference>
<sequence length="170" mass="19717">MALTFKLAQLQSKATRASQLVSKHAPLYYKQLLEQNKHYIQDPPTVEKCNLLSKQLFYTRLARKLMLVVDLGVNGKRATERVLVLVSSYCFDFCNLSYNNQCHAKHGDGIPSRYEAFQKEMDYVKLMWKKRNEWKIEDAGIATLFGLECFAWYCTGEIVGRGFTFTGYYI</sequence>
<comment type="subcellular location">
    <subcellularLocation>
        <location evidence="1">Mitochondrion membrane</location>
    </subcellularLocation>
</comment>
<keyword evidence="6" id="KW-0406">Ion transport</keyword>
<keyword evidence="5" id="KW-0375">Hydrogen ion transport</keyword>
<organism evidence="10 11">
    <name type="scientific">Gossypium klotzschianum</name>
    <dbReference type="NCBI Taxonomy" id="34286"/>
    <lineage>
        <taxon>Eukaryota</taxon>
        <taxon>Viridiplantae</taxon>
        <taxon>Streptophyta</taxon>
        <taxon>Embryophyta</taxon>
        <taxon>Tracheophyta</taxon>
        <taxon>Spermatophyta</taxon>
        <taxon>Magnoliopsida</taxon>
        <taxon>eudicotyledons</taxon>
        <taxon>Gunneridae</taxon>
        <taxon>Pentapetalae</taxon>
        <taxon>rosids</taxon>
        <taxon>malvids</taxon>
        <taxon>Malvales</taxon>
        <taxon>Malvaceae</taxon>
        <taxon>Malvoideae</taxon>
        <taxon>Gossypium</taxon>
    </lineage>
</organism>
<dbReference type="GO" id="GO:0015078">
    <property type="term" value="F:proton transmembrane transporter activity"/>
    <property type="evidence" value="ECO:0007669"/>
    <property type="project" value="InterPro"/>
</dbReference>
<dbReference type="OrthoDB" id="437at2759"/>
<dbReference type="InterPro" id="IPR006808">
    <property type="entry name" value="ATP_synth_F0_gsu_mt"/>
</dbReference>
<comment type="similarity">
    <text evidence="2">Belongs to the ATPase g subunit family.</text>
</comment>
<evidence type="ECO:0000313" key="11">
    <source>
        <dbReference type="Proteomes" id="UP000593573"/>
    </source>
</evidence>
<proteinExistence type="inferred from homology"/>
<keyword evidence="7" id="KW-0496">Mitochondrion</keyword>
<accession>A0A7J8V5S3</accession>
<dbReference type="Proteomes" id="UP000593573">
    <property type="component" value="Unassembled WGS sequence"/>
</dbReference>
<evidence type="ECO:0000256" key="3">
    <source>
        <dbReference type="ARBA" id="ARBA00022448"/>
    </source>
</evidence>
<evidence type="ECO:0000256" key="9">
    <source>
        <dbReference type="ARBA" id="ARBA00023310"/>
    </source>
</evidence>
<keyword evidence="8" id="KW-0472">Membrane</keyword>
<gene>
    <name evidence="10" type="ORF">Goklo_010149</name>
</gene>
<keyword evidence="11" id="KW-1185">Reference proteome</keyword>
<dbReference type="PANTHER" id="PTHR12386">
    <property type="entry name" value="ATP SYNTHASE SUBUNIT"/>
    <property type="match status" value="1"/>
</dbReference>
<evidence type="ECO:0000256" key="2">
    <source>
        <dbReference type="ARBA" id="ARBA00005699"/>
    </source>
</evidence>
<dbReference type="GO" id="GO:0031966">
    <property type="term" value="C:mitochondrial membrane"/>
    <property type="evidence" value="ECO:0007669"/>
    <property type="project" value="UniProtKB-SubCell"/>
</dbReference>
<evidence type="ECO:0000256" key="6">
    <source>
        <dbReference type="ARBA" id="ARBA00023065"/>
    </source>
</evidence>
<dbReference type="EMBL" id="JABFAB010000009">
    <property type="protein sequence ID" value="MBA0657892.1"/>
    <property type="molecule type" value="Genomic_DNA"/>
</dbReference>
<keyword evidence="9" id="KW-0066">ATP synthesis</keyword>
<evidence type="ECO:0000313" key="10">
    <source>
        <dbReference type="EMBL" id="MBA0657892.1"/>
    </source>
</evidence>